<dbReference type="InterPro" id="IPR001214">
    <property type="entry name" value="SET_dom"/>
</dbReference>
<dbReference type="GO" id="GO:0008170">
    <property type="term" value="F:N-methyltransferase activity"/>
    <property type="evidence" value="ECO:0007669"/>
    <property type="project" value="UniProtKB-ARBA"/>
</dbReference>
<dbReference type="AlphaFoldDB" id="A0A1Q3EVG3"/>
<dbReference type="SMART" id="SM00317">
    <property type="entry name" value="SET"/>
    <property type="match status" value="1"/>
</dbReference>
<evidence type="ECO:0008006" key="8">
    <source>
        <dbReference type="Google" id="ProtNLM"/>
    </source>
</evidence>
<name>A0A1Q3EVG3_CULTA</name>
<dbReference type="PROSITE" id="PS50865">
    <property type="entry name" value="ZF_MYND_2"/>
    <property type="match status" value="1"/>
</dbReference>
<keyword evidence="2 4" id="KW-0863">Zinc-finger</keyword>
<protein>
    <recommendedName>
        <fullName evidence="8">Histone tail methylase</fullName>
    </recommendedName>
</protein>
<sequence length="586" mass="67510">MEVNIRPLQSHLLTRAFGQYKKPDGEFAMMNYYHAFLTETAGLNKQFDLYSTWQYVLANGPRIDVSDGVKSNSKAVAIRQEGNRFFKDRSWADAIEKYNESICWAETGSEELGIGFANRSAVCYEEKSYELCLLNIMLARKHNCPDRLAQKLAAREQNCRQQIAEGNTKGIVPSPMFAINVEVNPKIPFMANGLRMTEFPAYGRAMISERSFQPGDVILNEKSFITVGDSRYLYLNCNRCVEWKPYNLIPCPDCVSVMYCSEECRLHDLRTVHRFECGISAKLKHLHSWLVDMGPKLFFYGLTLFGDNVDEMKRFCESTKRTGSNPMEVDYSGGTEPLEVFKNLQRVKYTKVKDAFDKRVMFMASVFYTVYMQTPLVRSLITTHQHKRFMLHCFMDYMQFAMHANLFCWDIITGPLFPIASILNHSCDPNVVTASGLNYIKLVVLKPIAKGEQIFISYGPVWYQNKDDRKQEKTMSLFRFQCSCVACNPIRLKRWLASQSQLDDQGKRDLQTVNLLLNNDAVPLAAKTDLLQQFVKRNAYTHPNEAFCSGLEVYTEVLYHALMEEWDTNNRAWAMAEIEANDRKCQ</sequence>
<dbReference type="Pfam" id="PF00856">
    <property type="entry name" value="SET"/>
    <property type="match status" value="1"/>
</dbReference>
<reference evidence="7" key="1">
    <citation type="submission" date="2017-01" db="EMBL/GenBank/DDBJ databases">
        <title>A deep insight into the sialotranscriptome of adult male and female Cluex tarsalis mosquitoes.</title>
        <authorList>
            <person name="Ribeiro J.M."/>
            <person name="Moreira F."/>
            <person name="Bernard K.A."/>
            <person name="Calvo E."/>
        </authorList>
    </citation>
    <scope>NUCLEOTIDE SEQUENCE</scope>
    <source>
        <strain evidence="7">Kern County</strain>
        <tissue evidence="7">Salivary glands</tissue>
    </source>
</reference>
<feature type="domain" description="SET" evidence="5">
    <location>
        <begin position="192"/>
        <end position="459"/>
    </location>
</feature>
<evidence type="ECO:0000259" key="6">
    <source>
        <dbReference type="PROSITE" id="PS50865"/>
    </source>
</evidence>
<dbReference type="Gene3D" id="6.10.140.2220">
    <property type="match status" value="1"/>
</dbReference>
<evidence type="ECO:0000313" key="7">
    <source>
        <dbReference type="EMBL" id="JAV19198.1"/>
    </source>
</evidence>
<dbReference type="GO" id="GO:0008757">
    <property type="term" value="F:S-adenosylmethionine-dependent methyltransferase activity"/>
    <property type="evidence" value="ECO:0007669"/>
    <property type="project" value="UniProtKB-ARBA"/>
</dbReference>
<dbReference type="GO" id="GO:0008276">
    <property type="term" value="F:protein methyltransferase activity"/>
    <property type="evidence" value="ECO:0007669"/>
    <property type="project" value="UniProtKB-ARBA"/>
</dbReference>
<accession>A0A1Q3EVG3</accession>
<dbReference type="SUPFAM" id="SSF48452">
    <property type="entry name" value="TPR-like"/>
    <property type="match status" value="1"/>
</dbReference>
<dbReference type="Gene3D" id="1.25.40.10">
    <property type="entry name" value="Tetratricopeptide repeat domain"/>
    <property type="match status" value="1"/>
</dbReference>
<dbReference type="Gene3D" id="1.10.220.160">
    <property type="match status" value="1"/>
</dbReference>
<evidence type="ECO:0000256" key="4">
    <source>
        <dbReference type="PROSITE-ProRule" id="PRU00134"/>
    </source>
</evidence>
<proteinExistence type="predicted"/>
<dbReference type="InterPro" id="IPR046341">
    <property type="entry name" value="SET_dom_sf"/>
</dbReference>
<evidence type="ECO:0000256" key="2">
    <source>
        <dbReference type="ARBA" id="ARBA00022771"/>
    </source>
</evidence>
<dbReference type="InterPro" id="IPR002893">
    <property type="entry name" value="Znf_MYND"/>
</dbReference>
<organism evidence="7">
    <name type="scientific">Culex tarsalis</name>
    <name type="common">Encephalitis mosquito</name>
    <dbReference type="NCBI Taxonomy" id="7177"/>
    <lineage>
        <taxon>Eukaryota</taxon>
        <taxon>Metazoa</taxon>
        <taxon>Ecdysozoa</taxon>
        <taxon>Arthropoda</taxon>
        <taxon>Hexapoda</taxon>
        <taxon>Insecta</taxon>
        <taxon>Pterygota</taxon>
        <taxon>Neoptera</taxon>
        <taxon>Endopterygota</taxon>
        <taxon>Diptera</taxon>
        <taxon>Nematocera</taxon>
        <taxon>Culicoidea</taxon>
        <taxon>Culicidae</taxon>
        <taxon>Culicinae</taxon>
        <taxon>Culicini</taxon>
        <taxon>Culex</taxon>
        <taxon>Culex</taxon>
    </lineage>
</organism>
<dbReference type="PROSITE" id="PS50280">
    <property type="entry name" value="SET"/>
    <property type="match status" value="1"/>
</dbReference>
<evidence type="ECO:0000256" key="3">
    <source>
        <dbReference type="ARBA" id="ARBA00022833"/>
    </source>
</evidence>
<keyword evidence="1" id="KW-0479">Metal-binding</keyword>
<feature type="domain" description="MYND-type" evidence="6">
    <location>
        <begin position="237"/>
        <end position="277"/>
    </location>
</feature>
<keyword evidence="3" id="KW-0862">Zinc</keyword>
<dbReference type="Pfam" id="PF01753">
    <property type="entry name" value="zf-MYND"/>
    <property type="match status" value="1"/>
</dbReference>
<dbReference type="PANTHER" id="PTHR47111:SF1">
    <property type="entry name" value="SET AND MYND DOMAIN-CONTAINING PROTEIN 4"/>
    <property type="match status" value="1"/>
</dbReference>
<dbReference type="Gene3D" id="2.170.270.10">
    <property type="entry name" value="SET domain"/>
    <property type="match status" value="1"/>
</dbReference>
<dbReference type="GO" id="GO:0008270">
    <property type="term" value="F:zinc ion binding"/>
    <property type="evidence" value="ECO:0007669"/>
    <property type="project" value="UniProtKB-KW"/>
</dbReference>
<dbReference type="PANTHER" id="PTHR47111">
    <property type="entry name" value="BCDNA.LD29892"/>
    <property type="match status" value="1"/>
</dbReference>
<dbReference type="InterPro" id="IPR011990">
    <property type="entry name" value="TPR-like_helical_dom_sf"/>
</dbReference>
<evidence type="ECO:0000259" key="5">
    <source>
        <dbReference type="PROSITE" id="PS50280"/>
    </source>
</evidence>
<evidence type="ECO:0000256" key="1">
    <source>
        <dbReference type="ARBA" id="ARBA00022723"/>
    </source>
</evidence>
<dbReference type="SUPFAM" id="SSF144232">
    <property type="entry name" value="HIT/MYND zinc finger-like"/>
    <property type="match status" value="1"/>
</dbReference>
<dbReference type="PROSITE" id="PS01360">
    <property type="entry name" value="ZF_MYND_1"/>
    <property type="match status" value="1"/>
</dbReference>
<dbReference type="SUPFAM" id="SSF82199">
    <property type="entry name" value="SET domain"/>
    <property type="match status" value="1"/>
</dbReference>
<dbReference type="EMBL" id="GFDL01015847">
    <property type="protein sequence ID" value="JAV19198.1"/>
    <property type="molecule type" value="Transcribed_RNA"/>
</dbReference>